<dbReference type="Pfam" id="PF00270">
    <property type="entry name" value="DEAD"/>
    <property type="match status" value="1"/>
</dbReference>
<feature type="domain" description="Helicase C-terminal" evidence="9">
    <location>
        <begin position="246"/>
        <end position="396"/>
    </location>
</feature>
<comment type="similarity">
    <text evidence="5">Belongs to the DEAD box helicase family.</text>
</comment>
<dbReference type="GO" id="GO:0003676">
    <property type="term" value="F:nucleic acid binding"/>
    <property type="evidence" value="ECO:0007669"/>
    <property type="project" value="InterPro"/>
</dbReference>
<feature type="compositionally biased region" description="Gly residues" evidence="7">
    <location>
        <begin position="412"/>
        <end position="438"/>
    </location>
</feature>
<evidence type="ECO:0000259" key="10">
    <source>
        <dbReference type="PROSITE" id="PS51195"/>
    </source>
</evidence>
<feature type="compositionally biased region" description="Gly residues" evidence="7">
    <location>
        <begin position="449"/>
        <end position="499"/>
    </location>
</feature>
<evidence type="ECO:0000256" key="3">
    <source>
        <dbReference type="ARBA" id="ARBA00022806"/>
    </source>
</evidence>
<dbReference type="CDD" id="cd18787">
    <property type="entry name" value="SF2_C_DEAD"/>
    <property type="match status" value="1"/>
</dbReference>
<dbReference type="STRING" id="1216970.GCA_001570985_01832"/>
<protein>
    <submittedName>
        <fullName evidence="11">DEAD/DEAH box helicase</fullName>
    </submittedName>
</protein>
<gene>
    <name evidence="11" type="ORF">EXU32_14555</name>
</gene>
<organism evidence="11 12">
    <name type="scientific">Janibacter limosus</name>
    <dbReference type="NCBI Taxonomy" id="53458"/>
    <lineage>
        <taxon>Bacteria</taxon>
        <taxon>Bacillati</taxon>
        <taxon>Actinomycetota</taxon>
        <taxon>Actinomycetes</taxon>
        <taxon>Micrococcales</taxon>
        <taxon>Intrasporangiaceae</taxon>
        <taxon>Janibacter</taxon>
    </lineage>
</organism>
<dbReference type="SMART" id="SM00487">
    <property type="entry name" value="DEXDc"/>
    <property type="match status" value="1"/>
</dbReference>
<evidence type="ECO:0000313" key="12">
    <source>
        <dbReference type="Proteomes" id="UP000290408"/>
    </source>
</evidence>
<dbReference type="PANTHER" id="PTHR47959:SF13">
    <property type="entry name" value="ATP-DEPENDENT RNA HELICASE RHLE"/>
    <property type="match status" value="1"/>
</dbReference>
<reference evidence="11 12" key="1">
    <citation type="submission" date="2019-02" db="EMBL/GenBank/DDBJ databases">
        <title>Genomic data mining of an Antarctic deep-sea actinobacterium, Janibacterlimosus P3-3-X1.</title>
        <authorList>
            <person name="Liao L."/>
            <person name="Chen B."/>
        </authorList>
    </citation>
    <scope>NUCLEOTIDE SEQUENCE [LARGE SCALE GENOMIC DNA]</scope>
    <source>
        <strain evidence="11 12">P3-3-X1</strain>
    </source>
</reference>
<dbReference type="GO" id="GO:0005524">
    <property type="term" value="F:ATP binding"/>
    <property type="evidence" value="ECO:0007669"/>
    <property type="project" value="UniProtKB-KW"/>
</dbReference>
<evidence type="ECO:0000259" key="9">
    <source>
        <dbReference type="PROSITE" id="PS51194"/>
    </source>
</evidence>
<dbReference type="OrthoDB" id="9805696at2"/>
<feature type="short sequence motif" description="Q motif" evidence="6">
    <location>
        <begin position="13"/>
        <end position="41"/>
    </location>
</feature>
<feature type="domain" description="Helicase ATP-binding" evidence="8">
    <location>
        <begin position="44"/>
        <end position="219"/>
    </location>
</feature>
<dbReference type="SMART" id="SM00490">
    <property type="entry name" value="HELICc"/>
    <property type="match status" value="1"/>
</dbReference>
<dbReference type="EMBL" id="CP036164">
    <property type="protein sequence ID" value="QBF47363.1"/>
    <property type="molecule type" value="Genomic_DNA"/>
</dbReference>
<dbReference type="PROSITE" id="PS51192">
    <property type="entry name" value="HELICASE_ATP_BIND_1"/>
    <property type="match status" value="1"/>
</dbReference>
<dbReference type="GO" id="GO:0005829">
    <property type="term" value="C:cytosol"/>
    <property type="evidence" value="ECO:0007669"/>
    <property type="project" value="TreeGrafter"/>
</dbReference>
<dbReference type="Gene3D" id="3.40.50.300">
    <property type="entry name" value="P-loop containing nucleotide triphosphate hydrolases"/>
    <property type="match status" value="2"/>
</dbReference>
<dbReference type="GO" id="GO:0016787">
    <property type="term" value="F:hydrolase activity"/>
    <property type="evidence" value="ECO:0007669"/>
    <property type="project" value="UniProtKB-KW"/>
</dbReference>
<sequence>MTPYWSTPFVTTTTFADLGVPAALTSILEKDGITIPSPIQAATLPDSLAGRDVLGRGRTGSGKTLAFVLPMLARLAASGRTRQSKRPRALILAPTRELATQIDDVLAPFASVLGMRSRTVFGGVGQGPQVQAIGKGVDVVVACPGRLEDLINQGHIDLSSVEVTILDEADHMSDLGFLPVVKRILDKTPRGSQRMLFSATLDGAINQIVKRYLESPVTHEADSAQSPVAKMTHHVLHIHVNDHLPVLTDLVAAPGRKVVFTRTKHRAKKMARQLNAAGVPAVELHGNLSQNARTRTMEAFHSGTASTLVATDIAARGIHVDDVSLVIHADPPVEHKAYLHRSGRTARAGAEGTVVTLMTDEQVRDVKDLTRKAGIKPTTTRVNVGHELLAQLAPGERSFPGAFVHEGAAPQGNGGGSKGGSRGGGRGGQSRGGQGGGQASSSRGERGGAGRNRNGGGSGSGGGQSRGGSGGGQSRGASGGQRRSGGQGGGSGRQGGSRGGSVVAFSSSSSGRNR</sequence>
<dbReference type="InterPro" id="IPR001650">
    <property type="entry name" value="Helicase_C-like"/>
</dbReference>
<dbReference type="GO" id="GO:0003724">
    <property type="term" value="F:RNA helicase activity"/>
    <property type="evidence" value="ECO:0007669"/>
    <property type="project" value="InterPro"/>
</dbReference>
<evidence type="ECO:0000256" key="4">
    <source>
        <dbReference type="ARBA" id="ARBA00022840"/>
    </source>
</evidence>
<dbReference type="InterPro" id="IPR044742">
    <property type="entry name" value="DEAD/DEAH_RhlB"/>
</dbReference>
<dbReference type="InterPro" id="IPR014001">
    <property type="entry name" value="Helicase_ATP-bd"/>
</dbReference>
<keyword evidence="3 11" id="KW-0347">Helicase</keyword>
<keyword evidence="4" id="KW-0067">ATP-binding</keyword>
<accession>A0A4P6MZX3</accession>
<dbReference type="InterPro" id="IPR050079">
    <property type="entry name" value="DEAD_box_RNA_helicase"/>
</dbReference>
<dbReference type="InterPro" id="IPR014014">
    <property type="entry name" value="RNA_helicase_DEAD_Q_motif"/>
</dbReference>
<evidence type="ECO:0000256" key="1">
    <source>
        <dbReference type="ARBA" id="ARBA00022741"/>
    </source>
</evidence>
<dbReference type="InterPro" id="IPR011545">
    <property type="entry name" value="DEAD/DEAH_box_helicase_dom"/>
</dbReference>
<dbReference type="AlphaFoldDB" id="A0A4P6MZX3"/>
<keyword evidence="12" id="KW-1185">Reference proteome</keyword>
<keyword evidence="2" id="KW-0378">Hydrolase</keyword>
<evidence type="ECO:0000256" key="7">
    <source>
        <dbReference type="SAM" id="MobiDB-lite"/>
    </source>
</evidence>
<proteinExistence type="inferred from homology"/>
<feature type="region of interest" description="Disordered" evidence="7">
    <location>
        <begin position="399"/>
        <end position="514"/>
    </location>
</feature>
<dbReference type="RefSeq" id="WP_130630554.1">
    <property type="nucleotide sequence ID" value="NZ_CP036164.1"/>
</dbReference>
<dbReference type="CDD" id="cd00268">
    <property type="entry name" value="DEADc"/>
    <property type="match status" value="1"/>
</dbReference>
<feature type="domain" description="DEAD-box RNA helicase Q" evidence="10">
    <location>
        <begin position="13"/>
        <end position="41"/>
    </location>
</feature>
<dbReference type="InterPro" id="IPR027417">
    <property type="entry name" value="P-loop_NTPase"/>
</dbReference>
<dbReference type="Proteomes" id="UP000290408">
    <property type="component" value="Chromosome"/>
</dbReference>
<dbReference type="Pfam" id="PF00271">
    <property type="entry name" value="Helicase_C"/>
    <property type="match status" value="1"/>
</dbReference>
<evidence type="ECO:0000256" key="6">
    <source>
        <dbReference type="PROSITE-ProRule" id="PRU00552"/>
    </source>
</evidence>
<evidence type="ECO:0000313" key="11">
    <source>
        <dbReference type="EMBL" id="QBF47363.1"/>
    </source>
</evidence>
<evidence type="ECO:0000256" key="2">
    <source>
        <dbReference type="ARBA" id="ARBA00022801"/>
    </source>
</evidence>
<evidence type="ECO:0000256" key="5">
    <source>
        <dbReference type="ARBA" id="ARBA00038437"/>
    </source>
</evidence>
<dbReference type="PROSITE" id="PS51194">
    <property type="entry name" value="HELICASE_CTER"/>
    <property type="match status" value="1"/>
</dbReference>
<dbReference type="PROSITE" id="PS51195">
    <property type="entry name" value="Q_MOTIF"/>
    <property type="match status" value="1"/>
</dbReference>
<feature type="compositionally biased region" description="Low complexity" evidence="7">
    <location>
        <begin position="500"/>
        <end position="514"/>
    </location>
</feature>
<evidence type="ECO:0000259" key="8">
    <source>
        <dbReference type="PROSITE" id="PS51192"/>
    </source>
</evidence>
<dbReference type="KEGG" id="jli:EXU32_14555"/>
<name>A0A4P6MZX3_9MICO</name>
<dbReference type="SUPFAM" id="SSF52540">
    <property type="entry name" value="P-loop containing nucleoside triphosphate hydrolases"/>
    <property type="match status" value="1"/>
</dbReference>
<dbReference type="PANTHER" id="PTHR47959">
    <property type="entry name" value="ATP-DEPENDENT RNA HELICASE RHLE-RELATED"/>
    <property type="match status" value="1"/>
</dbReference>
<keyword evidence="1" id="KW-0547">Nucleotide-binding</keyword>